<feature type="non-terminal residue" evidence="1">
    <location>
        <position position="42"/>
    </location>
</feature>
<dbReference type="HOGENOM" id="CLU_3281509_0_0_10"/>
<dbReference type="EMBL" id="ABYH01000056">
    <property type="protein sequence ID" value="EEC97765.1"/>
    <property type="molecule type" value="Genomic_DNA"/>
</dbReference>
<protein>
    <submittedName>
        <fullName evidence="1">Uncharacterized protein</fullName>
    </submittedName>
</protein>
<proteinExistence type="predicted"/>
<dbReference type="AlphaFoldDB" id="B7B721"/>
<evidence type="ECO:0000313" key="1">
    <source>
        <dbReference type="EMBL" id="EEC97765.1"/>
    </source>
</evidence>
<reference evidence="1 2" key="2">
    <citation type="submission" date="2008-10" db="EMBL/GenBank/DDBJ databases">
        <authorList>
            <person name="Fulton L."/>
            <person name="Clifton S."/>
            <person name="Fulton B."/>
            <person name="Xu J."/>
            <person name="Minx P."/>
            <person name="Pepin K.H."/>
            <person name="Johnson M."/>
            <person name="Bhonagiri V."/>
            <person name="Nash W.E."/>
            <person name="Mardis E.R."/>
            <person name="Wilson R.K."/>
        </authorList>
    </citation>
    <scope>NUCLEOTIDE SEQUENCE [LARGE SCALE GENOMIC DNA]</scope>
    <source>
        <strain evidence="1 2">DSM 18315</strain>
    </source>
</reference>
<accession>B7B721</accession>
<reference evidence="1 2" key="1">
    <citation type="submission" date="2008-10" db="EMBL/GenBank/DDBJ databases">
        <title>Draft genome sequence of Parabacteroides johnsonii (DSM 18315).</title>
        <authorList>
            <person name="Sudarsanam P."/>
            <person name="Ley R."/>
            <person name="Guruge J."/>
            <person name="Turnbaugh P.J."/>
            <person name="Mahowald M."/>
            <person name="Liep D."/>
            <person name="Gordon J."/>
        </authorList>
    </citation>
    <scope>NUCLEOTIDE SEQUENCE [LARGE SCALE GENOMIC DNA]</scope>
    <source>
        <strain evidence="1 2">DSM 18315</strain>
    </source>
</reference>
<evidence type="ECO:0000313" key="2">
    <source>
        <dbReference type="Proteomes" id="UP000005510"/>
    </source>
</evidence>
<gene>
    <name evidence="1" type="ORF">PRABACTJOHN_00817</name>
</gene>
<dbReference type="Proteomes" id="UP000005510">
    <property type="component" value="Unassembled WGS sequence"/>
</dbReference>
<comment type="caution">
    <text evidence="1">The sequence shown here is derived from an EMBL/GenBank/DDBJ whole genome shotgun (WGS) entry which is preliminary data.</text>
</comment>
<name>B7B721_9BACT</name>
<dbReference type="STRING" id="537006.PRABACTJOHN_00817"/>
<sequence length="42" mass="4943">MTQADHQKAGQNQTKKRQLLQYQGIVGVFSLYKVRDRRHEKG</sequence>
<organism evidence="1 2">
    <name type="scientific">Parabacteroides johnsonii DSM 18315</name>
    <dbReference type="NCBI Taxonomy" id="537006"/>
    <lineage>
        <taxon>Bacteria</taxon>
        <taxon>Pseudomonadati</taxon>
        <taxon>Bacteroidota</taxon>
        <taxon>Bacteroidia</taxon>
        <taxon>Bacteroidales</taxon>
        <taxon>Tannerellaceae</taxon>
        <taxon>Parabacteroides</taxon>
    </lineage>
</organism>